<accession>A0ABV6JM12</accession>
<protein>
    <submittedName>
        <fullName evidence="1">Glycosyltransferase</fullName>
        <ecNumber evidence="1">2.4.-.-</ecNumber>
    </submittedName>
</protein>
<evidence type="ECO:0000313" key="1">
    <source>
        <dbReference type="EMBL" id="MFC0406744.1"/>
    </source>
</evidence>
<dbReference type="RefSeq" id="WP_377042422.1">
    <property type="nucleotide sequence ID" value="NZ_JBHLUN010000001.1"/>
</dbReference>
<dbReference type="PANTHER" id="PTHR45947:SF3">
    <property type="entry name" value="SULFOQUINOVOSYL TRANSFERASE SQD2"/>
    <property type="match status" value="1"/>
</dbReference>
<evidence type="ECO:0000313" key="2">
    <source>
        <dbReference type="Proteomes" id="UP001589865"/>
    </source>
</evidence>
<dbReference type="Gene3D" id="3.20.20.370">
    <property type="entry name" value="Glycoside hydrolase/deacetylase"/>
    <property type="match status" value="1"/>
</dbReference>
<dbReference type="SUPFAM" id="SSF53756">
    <property type="entry name" value="UDP-Glycosyltransferase/glycogen phosphorylase"/>
    <property type="match status" value="1"/>
</dbReference>
<dbReference type="CDD" id="cd03801">
    <property type="entry name" value="GT4_PimA-like"/>
    <property type="match status" value="1"/>
</dbReference>
<dbReference type="InterPro" id="IPR050194">
    <property type="entry name" value="Glycosyltransferase_grp1"/>
</dbReference>
<dbReference type="PANTHER" id="PTHR45947">
    <property type="entry name" value="SULFOQUINOVOSYL TRANSFERASE SQD2"/>
    <property type="match status" value="1"/>
</dbReference>
<reference evidence="1 2" key="1">
    <citation type="submission" date="2024-09" db="EMBL/GenBank/DDBJ databases">
        <authorList>
            <person name="Sun Q."/>
            <person name="Mori K."/>
        </authorList>
    </citation>
    <scope>NUCLEOTIDE SEQUENCE [LARGE SCALE GENOMIC DNA]</scope>
    <source>
        <strain evidence="1 2">TBRC 5777</strain>
    </source>
</reference>
<sequence length="759" mass="82444">MAAPHNVGAAPMTGSSRRVLHVLKYYRPAFTGEGVFLERCSAVMQELAGTVEHDLLVTHTPRPSRPEAAGFCSTLRRVLYLNAGPVPTVLHHARLAWWFLRNLWRYDAVHFRTHADWYFVTYLLTRLAGRRLVLSATLDDSLPVLINHYRPGLRRLVAVGFRLFHAYVGISPRLHEQNRAAAAVPERCHLIPCGVTVPLATPGTRERVRRSLGVRPADPVLLFVGGLCARKDPLFLIEAMPAVLARHPGARLVLVGPPLEPDYVQKLEAAAAAGTGASVVFAGEQLDPHPWFEAADLLVFASRLEGFGTVVPEAMAHGLPVVARRLPGVNDSFVLEGETGFLMEDQAAYLEAVLRLAGDAALRRRLGSAGKALCARKFGMRQVAARYLGVYGVAEAGVPSPEGPESGLGCTASITDSRFHAQASTAAADPQGVPLLLTMVDAEEAFDWTHPFSRDARDVTSMRSQHLAHRVFSRHGVVPVYLADHPVASQDAGRAPLRELLQGGLCDLGAQLHPWVTPPFTEAIGEANSYAGNLPVAVELEKARCLTGALEDAFAITPQIYRTGRFGVGPRTADVLKQLGYVADSSVSPCWPAAAQRHDPGAWASPPGPYWVDGERTLMEIPVSAALVGRLARHGGRVAPFLFRPGADRLRLAGAAARLGLLERIRLSPEGMTVEEAKRLTRAMLAQGHRVFVLTYHSPSLEPGNTPYVRTVAQRDRFLAWLDAYYTFFREEVGGRNATWREVRFGTAAAAASPLALAS</sequence>
<keyword evidence="1" id="KW-0328">Glycosyltransferase</keyword>
<organism evidence="1 2">
    <name type="scientific">Roseomonas elaeocarpi</name>
    <dbReference type="NCBI Taxonomy" id="907779"/>
    <lineage>
        <taxon>Bacteria</taxon>
        <taxon>Pseudomonadati</taxon>
        <taxon>Pseudomonadota</taxon>
        <taxon>Alphaproteobacteria</taxon>
        <taxon>Acetobacterales</taxon>
        <taxon>Roseomonadaceae</taxon>
        <taxon>Roseomonas</taxon>
    </lineage>
</organism>
<dbReference type="Pfam" id="PF13692">
    <property type="entry name" value="Glyco_trans_1_4"/>
    <property type="match status" value="1"/>
</dbReference>
<dbReference type="Gene3D" id="3.40.50.2000">
    <property type="entry name" value="Glycogen Phosphorylase B"/>
    <property type="match status" value="2"/>
</dbReference>
<comment type="caution">
    <text evidence="1">The sequence shown here is derived from an EMBL/GenBank/DDBJ whole genome shotgun (WGS) entry which is preliminary data.</text>
</comment>
<dbReference type="EC" id="2.4.-.-" evidence="1"/>
<keyword evidence="2" id="KW-1185">Reference proteome</keyword>
<gene>
    <name evidence="1" type="ORF">ACFFGY_00695</name>
</gene>
<dbReference type="Proteomes" id="UP001589865">
    <property type="component" value="Unassembled WGS sequence"/>
</dbReference>
<name>A0ABV6JM12_9PROT</name>
<proteinExistence type="predicted"/>
<dbReference type="GO" id="GO:0016757">
    <property type="term" value="F:glycosyltransferase activity"/>
    <property type="evidence" value="ECO:0007669"/>
    <property type="project" value="UniProtKB-KW"/>
</dbReference>
<keyword evidence="1" id="KW-0808">Transferase</keyword>
<dbReference type="EMBL" id="JBHLUN010000001">
    <property type="protein sequence ID" value="MFC0406744.1"/>
    <property type="molecule type" value="Genomic_DNA"/>
</dbReference>